<protein>
    <submittedName>
        <fullName evidence="2">Uncharacterized protein</fullName>
    </submittedName>
</protein>
<accession>A0A8X6WS90</accession>
<evidence type="ECO:0000313" key="3">
    <source>
        <dbReference type="Proteomes" id="UP000886998"/>
    </source>
</evidence>
<sequence length="108" mass="12113">MTSAVSKSSLTSRQKQRIGSISPQENTSLFLITSLGFTNYTGELETSRKKNYILRSAESQGVRWKGGAKIRTPPGPHPKLFHSKSTHLYIQSKYPLKASKERICSTRN</sequence>
<reference evidence="2" key="1">
    <citation type="submission" date="2020-08" db="EMBL/GenBank/DDBJ databases">
        <title>Multicomponent nature underlies the extraordinary mechanical properties of spider dragline silk.</title>
        <authorList>
            <person name="Kono N."/>
            <person name="Nakamura H."/>
            <person name="Mori M."/>
            <person name="Yoshida Y."/>
            <person name="Ohtoshi R."/>
            <person name="Malay A.D."/>
            <person name="Moran D.A.P."/>
            <person name="Tomita M."/>
            <person name="Numata K."/>
            <person name="Arakawa K."/>
        </authorList>
    </citation>
    <scope>NUCLEOTIDE SEQUENCE</scope>
</reference>
<feature type="region of interest" description="Disordered" evidence="1">
    <location>
        <begin position="1"/>
        <end position="20"/>
    </location>
</feature>
<organism evidence="2 3">
    <name type="scientific">Trichonephila inaurata madagascariensis</name>
    <dbReference type="NCBI Taxonomy" id="2747483"/>
    <lineage>
        <taxon>Eukaryota</taxon>
        <taxon>Metazoa</taxon>
        <taxon>Ecdysozoa</taxon>
        <taxon>Arthropoda</taxon>
        <taxon>Chelicerata</taxon>
        <taxon>Arachnida</taxon>
        <taxon>Araneae</taxon>
        <taxon>Araneomorphae</taxon>
        <taxon>Entelegynae</taxon>
        <taxon>Araneoidea</taxon>
        <taxon>Nephilidae</taxon>
        <taxon>Trichonephila</taxon>
        <taxon>Trichonephila inaurata</taxon>
    </lineage>
</organism>
<name>A0A8X6WS90_9ARAC</name>
<proteinExistence type="predicted"/>
<evidence type="ECO:0000313" key="2">
    <source>
        <dbReference type="EMBL" id="GFY40325.1"/>
    </source>
</evidence>
<gene>
    <name evidence="2" type="ORF">TNIN_277501</name>
</gene>
<comment type="caution">
    <text evidence="2">The sequence shown here is derived from an EMBL/GenBank/DDBJ whole genome shotgun (WGS) entry which is preliminary data.</text>
</comment>
<evidence type="ECO:0000256" key="1">
    <source>
        <dbReference type="SAM" id="MobiDB-lite"/>
    </source>
</evidence>
<dbReference type="AlphaFoldDB" id="A0A8X6WS90"/>
<dbReference type="Proteomes" id="UP000886998">
    <property type="component" value="Unassembled WGS sequence"/>
</dbReference>
<keyword evidence="3" id="KW-1185">Reference proteome</keyword>
<dbReference type="EMBL" id="BMAV01001849">
    <property type="protein sequence ID" value="GFY40325.1"/>
    <property type="molecule type" value="Genomic_DNA"/>
</dbReference>